<dbReference type="STRING" id="388280.SAMN04488057_10253"/>
<feature type="domain" description="Gfo/Idh/MocA-like oxidoreductase N-terminal" evidence="1">
    <location>
        <begin position="2"/>
        <end position="119"/>
    </location>
</feature>
<evidence type="ECO:0000259" key="2">
    <source>
        <dbReference type="Pfam" id="PF22725"/>
    </source>
</evidence>
<dbReference type="InterPro" id="IPR000683">
    <property type="entry name" value="Gfo/Idh/MocA-like_OxRdtase_N"/>
</dbReference>
<dbReference type="Gene3D" id="3.40.50.720">
    <property type="entry name" value="NAD(P)-binding Rossmann-like Domain"/>
    <property type="match status" value="1"/>
</dbReference>
<sequence length="336" mass="37110">MISIGIIGAGNFSIKHIEAIRKLPNVQLKAICRRDPLALNQQKKTYGVEGYTDYKQLLEDPAIDAVLIATPHHLHATIAIAAARAGKHILLEKPMAATWQDCLAIQEACVKNNVKLMLGQVGQFTPAFVAARKCLESGNLGAIQMGRATSVSFWKHAERRDWHLTESTGGGYLLTVAIHQLDLLCTLIPSRVQRVYALISNHFHRDEVDDGGIIILKFKDGQQGSLHFSGFQHGVNQVDAELYGTQGMIKISYSQGAYLGKEQKWELLPDSYTENWMADALESEWKEFVRAIELDRLPEVSGKQGLYVMEVLFAALSSSATGKEVALPINLTSISN</sequence>
<dbReference type="InterPro" id="IPR036291">
    <property type="entry name" value="NAD(P)-bd_dom_sf"/>
</dbReference>
<dbReference type="AlphaFoldDB" id="A0A1M7JK68"/>
<dbReference type="PANTHER" id="PTHR43377">
    <property type="entry name" value="BILIVERDIN REDUCTASE A"/>
    <property type="match status" value="1"/>
</dbReference>
<evidence type="ECO:0000313" key="4">
    <source>
        <dbReference type="Proteomes" id="UP000184513"/>
    </source>
</evidence>
<dbReference type="OrthoDB" id="9795543at2"/>
<protein>
    <submittedName>
        <fullName evidence="3">Predicted dehydrogenase</fullName>
    </submittedName>
</protein>
<name>A0A1M7JK68_9BACT</name>
<dbReference type="Proteomes" id="UP000184513">
    <property type="component" value="Unassembled WGS sequence"/>
</dbReference>
<proteinExistence type="predicted"/>
<dbReference type="RefSeq" id="WP_073093122.1">
    <property type="nucleotide sequence ID" value="NZ_FRCY01000002.1"/>
</dbReference>
<keyword evidence="4" id="KW-1185">Reference proteome</keyword>
<dbReference type="PANTHER" id="PTHR43377:SF1">
    <property type="entry name" value="BILIVERDIN REDUCTASE A"/>
    <property type="match status" value="1"/>
</dbReference>
<accession>A0A1M7JK68</accession>
<evidence type="ECO:0000259" key="1">
    <source>
        <dbReference type="Pfam" id="PF01408"/>
    </source>
</evidence>
<dbReference type="EMBL" id="FRCY01000002">
    <property type="protein sequence ID" value="SHM53404.1"/>
    <property type="molecule type" value="Genomic_DNA"/>
</dbReference>
<evidence type="ECO:0000313" key="3">
    <source>
        <dbReference type="EMBL" id="SHM53404.1"/>
    </source>
</evidence>
<organism evidence="3 4">
    <name type="scientific">Cyclobacterium lianum</name>
    <dbReference type="NCBI Taxonomy" id="388280"/>
    <lineage>
        <taxon>Bacteria</taxon>
        <taxon>Pseudomonadati</taxon>
        <taxon>Bacteroidota</taxon>
        <taxon>Cytophagia</taxon>
        <taxon>Cytophagales</taxon>
        <taxon>Cyclobacteriaceae</taxon>
        <taxon>Cyclobacterium</taxon>
    </lineage>
</organism>
<dbReference type="Pfam" id="PF22725">
    <property type="entry name" value="GFO_IDH_MocA_C3"/>
    <property type="match status" value="1"/>
</dbReference>
<gene>
    <name evidence="3" type="ORF">SAMN04488057_10253</name>
</gene>
<reference evidence="3 4" key="1">
    <citation type="submission" date="2016-11" db="EMBL/GenBank/DDBJ databases">
        <authorList>
            <person name="Jaros S."/>
            <person name="Januszkiewicz K."/>
            <person name="Wedrychowicz H."/>
        </authorList>
    </citation>
    <scope>NUCLEOTIDE SEQUENCE [LARGE SCALE GENOMIC DNA]</scope>
    <source>
        <strain evidence="3 4">CGMCC 1.6102</strain>
    </source>
</reference>
<dbReference type="InterPro" id="IPR051450">
    <property type="entry name" value="Gfo/Idh/MocA_Oxidoreductases"/>
</dbReference>
<feature type="domain" description="GFO/IDH/MocA-like oxidoreductase" evidence="2">
    <location>
        <begin position="128"/>
        <end position="249"/>
    </location>
</feature>
<dbReference type="SUPFAM" id="SSF51735">
    <property type="entry name" value="NAD(P)-binding Rossmann-fold domains"/>
    <property type="match status" value="1"/>
</dbReference>
<dbReference type="Pfam" id="PF01408">
    <property type="entry name" value="GFO_IDH_MocA"/>
    <property type="match status" value="1"/>
</dbReference>
<dbReference type="SUPFAM" id="SSF55347">
    <property type="entry name" value="Glyceraldehyde-3-phosphate dehydrogenase-like, C-terminal domain"/>
    <property type="match status" value="1"/>
</dbReference>
<dbReference type="Gene3D" id="3.30.360.10">
    <property type="entry name" value="Dihydrodipicolinate Reductase, domain 2"/>
    <property type="match status" value="1"/>
</dbReference>
<dbReference type="InterPro" id="IPR055170">
    <property type="entry name" value="GFO_IDH_MocA-like_dom"/>
</dbReference>
<dbReference type="GO" id="GO:0000166">
    <property type="term" value="F:nucleotide binding"/>
    <property type="evidence" value="ECO:0007669"/>
    <property type="project" value="InterPro"/>
</dbReference>